<comment type="subcellular location">
    <subcellularLocation>
        <location evidence="7">Mitochondrion</location>
    </subcellularLocation>
</comment>
<keyword evidence="9" id="KW-0808">Transferase</keyword>
<name>A0A0J0XET6_9TREE</name>
<evidence type="ECO:0000256" key="3">
    <source>
        <dbReference type="ARBA" id="ARBA00022741"/>
    </source>
</evidence>
<keyword evidence="10" id="KW-1185">Reference proteome</keyword>
<keyword evidence="7" id="KW-0496">Mitochondrion</keyword>
<comment type="subunit">
    <text evidence="7">Subunit of the heterotrimeric GatCAB amidotransferase (AdT) complex, composed of A, B and C subunits.</text>
</comment>
<dbReference type="InterPro" id="IPR023168">
    <property type="entry name" value="GatB_Yqey_C_2"/>
</dbReference>
<dbReference type="InterPro" id="IPR018027">
    <property type="entry name" value="Asn/Gln_amidotransferase"/>
</dbReference>
<dbReference type="SUPFAM" id="SSF89095">
    <property type="entry name" value="GatB/YqeY motif"/>
    <property type="match status" value="1"/>
</dbReference>
<keyword evidence="4 7" id="KW-0067">ATP-binding</keyword>
<evidence type="ECO:0000313" key="9">
    <source>
        <dbReference type="EMBL" id="KLT39580.1"/>
    </source>
</evidence>
<evidence type="ECO:0000256" key="2">
    <source>
        <dbReference type="ARBA" id="ARBA00022598"/>
    </source>
</evidence>
<dbReference type="EC" id="6.3.5.-" evidence="7"/>
<dbReference type="Proteomes" id="UP000053611">
    <property type="component" value="Unassembled WGS sequence"/>
</dbReference>
<dbReference type="GO" id="GO:0005524">
    <property type="term" value="F:ATP binding"/>
    <property type="evidence" value="ECO:0007669"/>
    <property type="project" value="UniProtKB-KW"/>
</dbReference>
<keyword evidence="3 7" id="KW-0547">Nucleotide-binding</keyword>
<evidence type="ECO:0000256" key="1">
    <source>
        <dbReference type="ARBA" id="ARBA00005306"/>
    </source>
</evidence>
<dbReference type="InterPro" id="IPR006075">
    <property type="entry name" value="Asn/Gln-tRNA_Trfase_suB/E_cat"/>
</dbReference>
<dbReference type="GeneID" id="28982143"/>
<dbReference type="GO" id="GO:0016740">
    <property type="term" value="F:transferase activity"/>
    <property type="evidence" value="ECO:0007669"/>
    <property type="project" value="UniProtKB-KW"/>
</dbReference>
<dbReference type="InterPro" id="IPR004413">
    <property type="entry name" value="GatB"/>
</dbReference>
<evidence type="ECO:0000313" key="10">
    <source>
        <dbReference type="Proteomes" id="UP000053611"/>
    </source>
</evidence>
<evidence type="ECO:0000256" key="5">
    <source>
        <dbReference type="ARBA" id="ARBA00022917"/>
    </source>
</evidence>
<comment type="catalytic activity">
    <reaction evidence="6 7">
        <text>L-glutamyl-tRNA(Gln) + L-glutamine + ATP + H2O = L-glutaminyl-tRNA(Gln) + L-glutamate + ADP + phosphate + H(+)</text>
        <dbReference type="Rhea" id="RHEA:17521"/>
        <dbReference type="Rhea" id="RHEA-COMP:9681"/>
        <dbReference type="Rhea" id="RHEA-COMP:9684"/>
        <dbReference type="ChEBI" id="CHEBI:15377"/>
        <dbReference type="ChEBI" id="CHEBI:15378"/>
        <dbReference type="ChEBI" id="CHEBI:29985"/>
        <dbReference type="ChEBI" id="CHEBI:30616"/>
        <dbReference type="ChEBI" id="CHEBI:43474"/>
        <dbReference type="ChEBI" id="CHEBI:58359"/>
        <dbReference type="ChEBI" id="CHEBI:78520"/>
        <dbReference type="ChEBI" id="CHEBI:78521"/>
        <dbReference type="ChEBI" id="CHEBI:456216"/>
    </reaction>
</comment>
<dbReference type="OrthoDB" id="1722066at2759"/>
<accession>A0A0J0XET6</accession>
<organism evidence="9 10">
    <name type="scientific">Cutaneotrichosporon oleaginosum</name>
    <dbReference type="NCBI Taxonomy" id="879819"/>
    <lineage>
        <taxon>Eukaryota</taxon>
        <taxon>Fungi</taxon>
        <taxon>Dikarya</taxon>
        <taxon>Basidiomycota</taxon>
        <taxon>Agaricomycotina</taxon>
        <taxon>Tremellomycetes</taxon>
        <taxon>Trichosporonales</taxon>
        <taxon>Trichosporonaceae</taxon>
        <taxon>Cutaneotrichosporon</taxon>
    </lineage>
</organism>
<gene>
    <name evidence="9" type="ORF">CC85DRAFT_279185</name>
</gene>
<dbReference type="GO" id="GO:0030956">
    <property type="term" value="C:glutamyl-tRNA(Gln) amidotransferase complex"/>
    <property type="evidence" value="ECO:0007669"/>
    <property type="project" value="UniProtKB-UniRule"/>
</dbReference>
<dbReference type="NCBIfam" id="NF004012">
    <property type="entry name" value="PRK05477.1-2"/>
    <property type="match status" value="1"/>
</dbReference>
<dbReference type="PROSITE" id="PS01234">
    <property type="entry name" value="GATB"/>
    <property type="match status" value="1"/>
</dbReference>
<evidence type="ECO:0000256" key="4">
    <source>
        <dbReference type="ARBA" id="ARBA00022840"/>
    </source>
</evidence>
<dbReference type="AlphaFoldDB" id="A0A0J0XET6"/>
<reference evidence="9 10" key="1">
    <citation type="submission" date="2015-03" db="EMBL/GenBank/DDBJ databases">
        <title>Genomics and transcriptomics of the oil-accumulating basidiomycete yeast T. oleaginosus allow insights into substrate utilization and the diverse evolutionary trajectories of mating systems in fungi.</title>
        <authorList>
            <consortium name="DOE Joint Genome Institute"/>
            <person name="Kourist R."/>
            <person name="Kracht O."/>
            <person name="Bracharz F."/>
            <person name="Lipzen A."/>
            <person name="Nolan M."/>
            <person name="Ohm R."/>
            <person name="Grigoriev I."/>
            <person name="Sun S."/>
            <person name="Heitman J."/>
            <person name="Bruck T."/>
            <person name="Nowrousian M."/>
        </authorList>
    </citation>
    <scope>NUCLEOTIDE SEQUENCE [LARGE SCALE GENOMIC DNA]</scope>
    <source>
        <strain evidence="9 10">IBC0246</strain>
    </source>
</reference>
<evidence type="ECO:0000256" key="6">
    <source>
        <dbReference type="ARBA" id="ARBA00047913"/>
    </source>
</evidence>
<keyword evidence="5 7" id="KW-0648">Protein biosynthesis</keyword>
<dbReference type="STRING" id="879819.A0A0J0XET6"/>
<dbReference type="SUPFAM" id="SSF55931">
    <property type="entry name" value="Glutamine synthetase/guanido kinase"/>
    <property type="match status" value="1"/>
</dbReference>
<dbReference type="Pfam" id="PF02934">
    <property type="entry name" value="GatB_N"/>
    <property type="match status" value="1"/>
</dbReference>
<dbReference type="InterPro" id="IPR014746">
    <property type="entry name" value="Gln_synth/guanido_kin_cat_dom"/>
</dbReference>
<proteinExistence type="inferred from homology"/>
<keyword evidence="2 7" id="KW-0436">Ligase</keyword>
<dbReference type="PANTHER" id="PTHR11659:SF0">
    <property type="entry name" value="GLUTAMYL-TRNA(GLN) AMIDOTRANSFERASE SUBUNIT B, MITOCHONDRIAL"/>
    <property type="match status" value="1"/>
</dbReference>
<dbReference type="EMBL" id="KQ087254">
    <property type="protein sequence ID" value="KLT39580.1"/>
    <property type="molecule type" value="Genomic_DNA"/>
</dbReference>
<dbReference type="PANTHER" id="PTHR11659">
    <property type="entry name" value="GLUTAMYL-TRNA GLN AMIDOTRANSFERASE SUBUNIT B MITOCHONDRIAL AND PROKARYOTIC PET112-RELATED"/>
    <property type="match status" value="1"/>
</dbReference>
<dbReference type="RefSeq" id="XP_018276071.1">
    <property type="nucleotide sequence ID" value="XM_018421540.1"/>
</dbReference>
<protein>
    <recommendedName>
        <fullName evidence="7">Glutamyl-tRNA(Gln) amidotransferase subunit B, mitochondrial</fullName>
        <shortName evidence="7">Glu-AdT subunit B</shortName>
        <ecNumber evidence="7">6.3.5.-</ecNumber>
    </recommendedName>
</protein>
<dbReference type="SMART" id="SM00845">
    <property type="entry name" value="GatB_Yqey"/>
    <property type="match status" value="1"/>
</dbReference>
<dbReference type="InterPro" id="IPR017958">
    <property type="entry name" value="Gln-tRNA_amidoTrfase_suB_CS"/>
</dbReference>
<evidence type="ECO:0000256" key="7">
    <source>
        <dbReference type="HAMAP-Rule" id="MF_03147"/>
    </source>
</evidence>
<dbReference type="Pfam" id="PF02637">
    <property type="entry name" value="GatB_Yqey"/>
    <property type="match status" value="1"/>
</dbReference>
<dbReference type="InterPro" id="IPR017959">
    <property type="entry name" value="Asn/Gln-tRNA_amidoTrfase_suB/E"/>
</dbReference>
<dbReference type="InterPro" id="IPR003789">
    <property type="entry name" value="Asn/Gln_tRNA_amidoTrase-B-like"/>
</dbReference>
<comment type="function">
    <text evidence="7">Allows the formation of correctly charged Gln-tRNA(Gln) through the transamidation of misacylated Glu-tRNA(Gln) in the mitochondria. The reaction takes place in the presence of glutamine and ATP through an activated gamma-phospho-Glu-tRNA(Gln).</text>
</comment>
<dbReference type="GO" id="GO:0070681">
    <property type="term" value="P:glutaminyl-tRNAGln biosynthesis via transamidation"/>
    <property type="evidence" value="ECO:0007669"/>
    <property type="project" value="UniProtKB-UniRule"/>
</dbReference>
<dbReference type="GO" id="GO:0050567">
    <property type="term" value="F:glutaminyl-tRNA synthase (glutamine-hydrolyzing) activity"/>
    <property type="evidence" value="ECO:0007669"/>
    <property type="project" value="UniProtKB-UniRule"/>
</dbReference>
<comment type="similarity">
    <text evidence="1 7">Belongs to the GatB/GatE family. GatB subfamily.</text>
</comment>
<dbReference type="Gene3D" id="1.10.10.410">
    <property type="match status" value="1"/>
</dbReference>
<dbReference type="HAMAP" id="MF_00121">
    <property type="entry name" value="GatB"/>
    <property type="match status" value="1"/>
</dbReference>
<feature type="domain" description="Asn/Gln amidotransferase" evidence="8">
    <location>
        <begin position="374"/>
        <end position="525"/>
    </location>
</feature>
<dbReference type="GO" id="GO:0032543">
    <property type="term" value="P:mitochondrial translation"/>
    <property type="evidence" value="ECO:0007669"/>
    <property type="project" value="UniProtKB-UniRule"/>
</dbReference>
<dbReference type="GO" id="GO:0005739">
    <property type="term" value="C:mitochondrion"/>
    <property type="evidence" value="ECO:0007669"/>
    <property type="project" value="UniProtKB-SubCell"/>
</dbReference>
<dbReference type="NCBIfam" id="TIGR00133">
    <property type="entry name" value="gatB"/>
    <property type="match status" value="1"/>
</dbReference>
<sequence>MATFTARAWSRTYALHGTVAGPSRFAARRPASTQATPTPVDGWELVVGLEIHAQLRTGRKLFSRAPLSHDEDPNTNVALFDAAFPGTLPVIDPEAVRLSLLTAMALECKINARSTFDRKHYFYHDIPPSYQITQHYNPIARDGVVRFQAGEGGVHRAFDVGIIQLQIEQDTAKSQTVGGEVLVDLNRAGTGLMEIVTKPHMRSAEEAGAFVRRLQGLLRRVGSGDGDMEKGNMRVDVNVSVRRPGEAFGTRCEIKNINSVRFLQQAIEAERRRHIAHYEENPGVPLKQETRGLNELTGETYSLRSKEEAEDYRYMPDSNLPALALEQGYIRQLKEQLPEMPWSTVSRLSETYGLDRRDVETLVHLDEYSGAGVAFFEEVAGGDKQLGKKVSNWIVHELLGQLTKADKPWSPSVVPAALLRDIVVAVEGGRINGTTGRNVLKHVVAEGSSGQTLEGLLLELGLFPSESPAALSDLCQQVITKLPKEADKVRKGNEKVVMRLVGEVMKMSKGTADAKIAHSTLLEMLRSPQE</sequence>
<evidence type="ECO:0000259" key="8">
    <source>
        <dbReference type="SMART" id="SM00845"/>
    </source>
</evidence>
<dbReference type="NCBIfam" id="NF004014">
    <property type="entry name" value="PRK05477.1-4"/>
    <property type="match status" value="1"/>
</dbReference>